<evidence type="ECO:0000313" key="2">
    <source>
        <dbReference type="EMBL" id="AWN03702.1"/>
    </source>
</evidence>
<dbReference type="GeneID" id="54992246"/>
<accession>A0A2U8UJ64</accession>
<dbReference type="EMBL" id="MH153804">
    <property type="protein sequence ID" value="AWN03702.1"/>
    <property type="molecule type" value="Genomic_DNA"/>
</dbReference>
<keyword evidence="3" id="KW-1185">Reference proteome</keyword>
<feature type="transmembrane region" description="Helical" evidence="1">
    <location>
        <begin position="7"/>
        <end position="27"/>
    </location>
</feature>
<evidence type="ECO:0000313" key="3">
    <source>
        <dbReference type="Proteomes" id="UP000246975"/>
    </source>
</evidence>
<sequence length="70" mass="7471">MTVRELAFRLAVVGTYVAIVLLLGLIGHNIATAIYGDDAWSFTAYTAFGAVFGVAGFAWGEAGRESDRRS</sequence>
<feature type="transmembrane region" description="Helical" evidence="1">
    <location>
        <begin position="39"/>
        <end position="60"/>
    </location>
</feature>
<proteinExistence type="predicted"/>
<reference evidence="2 3" key="1">
    <citation type="submission" date="2018-03" db="EMBL/GenBank/DDBJ databases">
        <authorList>
            <person name="Garlena R.A."/>
            <person name="Russell D.A."/>
            <person name="Pope W.H."/>
            <person name="Jacobs-Sera D."/>
            <person name="Hatfull G.F."/>
        </authorList>
    </citation>
    <scope>NUCLEOTIDE SEQUENCE [LARGE SCALE GENOMIC DNA]</scope>
</reference>
<evidence type="ECO:0000256" key="1">
    <source>
        <dbReference type="SAM" id="Phobius"/>
    </source>
</evidence>
<dbReference type="Proteomes" id="UP000246975">
    <property type="component" value="Segment"/>
</dbReference>
<dbReference type="KEGG" id="vg:54992246"/>
<keyword evidence="1" id="KW-0812">Transmembrane</keyword>
<name>A0A2U8UJ64_9CAUD</name>
<gene>
    <name evidence="2" type="primary">82</name>
    <name evidence="2" type="ORF">PBI_JACE_82</name>
</gene>
<keyword evidence="1" id="KW-0472">Membrane</keyword>
<dbReference type="RefSeq" id="YP_009801728.1">
    <property type="nucleotide sequence ID" value="NC_047974.1"/>
</dbReference>
<protein>
    <submittedName>
        <fullName evidence="2">Membrane protein</fullName>
    </submittedName>
</protein>
<keyword evidence="1" id="KW-1133">Transmembrane helix</keyword>
<organism evidence="2 3">
    <name type="scientific">Gordonia phage Jace</name>
    <dbReference type="NCBI Taxonomy" id="2182360"/>
    <lineage>
        <taxon>Viruses</taxon>
        <taxon>Duplodnaviria</taxon>
        <taxon>Heunggongvirae</taxon>
        <taxon>Uroviricota</taxon>
        <taxon>Caudoviricetes</taxon>
        <taxon>Jacevirus</taxon>
        <taxon>Jacevirus jace</taxon>
    </lineage>
</organism>